<evidence type="ECO:0000313" key="2">
    <source>
        <dbReference type="Proteomes" id="UP001060085"/>
    </source>
</evidence>
<dbReference type="EMBL" id="CM044702">
    <property type="protein sequence ID" value="KAI5677762.1"/>
    <property type="molecule type" value="Genomic_DNA"/>
</dbReference>
<accession>A0ACC0BYR4</accession>
<sequence>METTNLEVKREEQKPKVTRNKNKHYKSKLWDDESIDHWKIEKFDPAWNKAEMLEVSTFLYSLPSIQRGYWPRFYHWIRLHMAHDYILMWKDRGFLYMNELDIGLQIPMICGFDGVRNWLG</sequence>
<organism evidence="1 2">
    <name type="scientific">Catharanthus roseus</name>
    <name type="common">Madagascar periwinkle</name>
    <name type="synonym">Vinca rosea</name>
    <dbReference type="NCBI Taxonomy" id="4058"/>
    <lineage>
        <taxon>Eukaryota</taxon>
        <taxon>Viridiplantae</taxon>
        <taxon>Streptophyta</taxon>
        <taxon>Embryophyta</taxon>
        <taxon>Tracheophyta</taxon>
        <taxon>Spermatophyta</taxon>
        <taxon>Magnoliopsida</taxon>
        <taxon>eudicotyledons</taxon>
        <taxon>Gunneridae</taxon>
        <taxon>Pentapetalae</taxon>
        <taxon>asterids</taxon>
        <taxon>lamiids</taxon>
        <taxon>Gentianales</taxon>
        <taxon>Apocynaceae</taxon>
        <taxon>Rauvolfioideae</taxon>
        <taxon>Vinceae</taxon>
        <taxon>Catharanthinae</taxon>
        <taxon>Catharanthus</taxon>
    </lineage>
</organism>
<reference evidence="2" key="1">
    <citation type="journal article" date="2023" name="Nat. Plants">
        <title>Single-cell RNA sequencing provides a high-resolution roadmap for understanding the multicellular compartmentation of specialized metabolism.</title>
        <authorList>
            <person name="Sun S."/>
            <person name="Shen X."/>
            <person name="Li Y."/>
            <person name="Li Y."/>
            <person name="Wang S."/>
            <person name="Li R."/>
            <person name="Zhang H."/>
            <person name="Shen G."/>
            <person name="Guo B."/>
            <person name="Wei J."/>
            <person name="Xu J."/>
            <person name="St-Pierre B."/>
            <person name="Chen S."/>
            <person name="Sun C."/>
        </authorList>
    </citation>
    <scope>NUCLEOTIDE SEQUENCE [LARGE SCALE GENOMIC DNA]</scope>
</reference>
<evidence type="ECO:0000313" key="1">
    <source>
        <dbReference type="EMBL" id="KAI5677762.1"/>
    </source>
</evidence>
<name>A0ACC0BYR4_CATRO</name>
<protein>
    <submittedName>
        <fullName evidence="1">Uncharacterized protein</fullName>
    </submittedName>
</protein>
<dbReference type="Proteomes" id="UP001060085">
    <property type="component" value="Linkage Group LG02"/>
</dbReference>
<comment type="caution">
    <text evidence="1">The sequence shown here is derived from an EMBL/GenBank/DDBJ whole genome shotgun (WGS) entry which is preliminary data.</text>
</comment>
<proteinExistence type="predicted"/>
<keyword evidence="2" id="KW-1185">Reference proteome</keyword>
<gene>
    <name evidence="1" type="ORF">M9H77_08712</name>
</gene>